<protein>
    <recommendedName>
        <fullName evidence="1">N-acetyltransferase domain-containing protein</fullName>
    </recommendedName>
</protein>
<feature type="domain" description="N-acetyltransferase" evidence="1">
    <location>
        <begin position="1"/>
        <end position="147"/>
    </location>
</feature>
<accession>A0A0M0L051</accession>
<organism evidence="2 3">
    <name type="scientific">Priestia koreensis</name>
    <dbReference type="NCBI Taxonomy" id="284581"/>
    <lineage>
        <taxon>Bacteria</taxon>
        <taxon>Bacillati</taxon>
        <taxon>Bacillota</taxon>
        <taxon>Bacilli</taxon>
        <taxon>Bacillales</taxon>
        <taxon>Bacillaceae</taxon>
        <taxon>Priestia</taxon>
    </lineage>
</organism>
<gene>
    <name evidence="2" type="ORF">AMD01_13315</name>
</gene>
<dbReference type="Pfam" id="PF13508">
    <property type="entry name" value="Acetyltransf_7"/>
    <property type="match status" value="1"/>
</dbReference>
<dbReference type="GO" id="GO:0016747">
    <property type="term" value="F:acyltransferase activity, transferring groups other than amino-acyl groups"/>
    <property type="evidence" value="ECO:0007669"/>
    <property type="project" value="InterPro"/>
</dbReference>
<comment type="caution">
    <text evidence="2">The sequence shown here is derived from an EMBL/GenBank/DDBJ whole genome shotgun (WGS) entry which is preliminary data.</text>
</comment>
<dbReference type="Proteomes" id="UP000037558">
    <property type="component" value="Unassembled WGS sequence"/>
</dbReference>
<dbReference type="STRING" id="284581.AMD01_13315"/>
<sequence>MISQASVLQLIECNEIHIKPLVQLSSSIDWDYNREDLETIMSTGRIFAHQTEQGEIVSSGALVTYGGKMTCIGMVIVHPNYQGVGLGTEIMRHCLSLLGNQSAMLIATEEGKPMYEKLGFLTVSAVRKYFCVAPVRNSKHDFIKPYDSLDLSSVLRLDAEAFGDERQSFLRKRIEQATKRRVLRKSEEICGFGLAVETSQNLILGPIVAPTAEDAVALVRDLVQGYRGKLRIDVPTEQKSFQQLLEQSGFVFVNEPPIMIYGVNSLDKRNGDLYSIAAQIFG</sequence>
<evidence type="ECO:0000313" key="3">
    <source>
        <dbReference type="Proteomes" id="UP000037558"/>
    </source>
</evidence>
<evidence type="ECO:0000259" key="1">
    <source>
        <dbReference type="PROSITE" id="PS51186"/>
    </source>
</evidence>
<dbReference type="InterPro" id="IPR052729">
    <property type="entry name" value="Acyl/Acetyltrans_Enzymes"/>
</dbReference>
<dbReference type="Pfam" id="PF18014">
    <property type="entry name" value="Acetyltransf_18"/>
    <property type="match status" value="1"/>
</dbReference>
<dbReference type="EMBL" id="LILC01000016">
    <property type="protein sequence ID" value="KOO44262.1"/>
    <property type="molecule type" value="Genomic_DNA"/>
</dbReference>
<dbReference type="Gene3D" id="3.40.630.30">
    <property type="match status" value="1"/>
</dbReference>
<name>A0A0M0L051_9BACI</name>
<dbReference type="InterPro" id="IPR000182">
    <property type="entry name" value="GNAT_dom"/>
</dbReference>
<proteinExistence type="predicted"/>
<reference evidence="3" key="1">
    <citation type="submission" date="2015-08" db="EMBL/GenBank/DDBJ databases">
        <title>Fjat-14210 dsm16467.</title>
        <authorList>
            <person name="Liu B."/>
            <person name="Wang J."/>
            <person name="Zhu Y."/>
            <person name="Liu G."/>
            <person name="Chen Q."/>
            <person name="Chen Z."/>
            <person name="Lan J."/>
            <person name="Che J."/>
            <person name="Ge C."/>
            <person name="Shi H."/>
            <person name="Pan Z."/>
            <person name="Liu X."/>
        </authorList>
    </citation>
    <scope>NUCLEOTIDE SEQUENCE [LARGE SCALE GENOMIC DNA]</scope>
    <source>
        <strain evidence="3">DSM 16467</strain>
    </source>
</reference>
<dbReference type="PANTHER" id="PTHR47237:SF2">
    <property type="entry name" value="BLL4206 PROTEIN"/>
    <property type="match status" value="1"/>
</dbReference>
<dbReference type="PROSITE" id="PS51186">
    <property type="entry name" value="GNAT"/>
    <property type="match status" value="1"/>
</dbReference>
<dbReference type="InterPro" id="IPR016181">
    <property type="entry name" value="Acyl_CoA_acyltransferase"/>
</dbReference>
<evidence type="ECO:0000313" key="2">
    <source>
        <dbReference type="EMBL" id="KOO44262.1"/>
    </source>
</evidence>
<dbReference type="AlphaFoldDB" id="A0A0M0L051"/>
<dbReference type="CDD" id="cd04301">
    <property type="entry name" value="NAT_SF"/>
    <property type="match status" value="1"/>
</dbReference>
<dbReference type="PANTHER" id="PTHR47237">
    <property type="entry name" value="SLL0310 PROTEIN"/>
    <property type="match status" value="1"/>
</dbReference>
<dbReference type="SUPFAM" id="SSF55729">
    <property type="entry name" value="Acyl-CoA N-acyltransferases (Nat)"/>
    <property type="match status" value="1"/>
</dbReference>
<dbReference type="PATRIC" id="fig|284581.3.peg.4789"/>
<dbReference type="Gene3D" id="3.40.630.90">
    <property type="match status" value="1"/>
</dbReference>
<keyword evidence="3" id="KW-1185">Reference proteome</keyword>
<dbReference type="InterPro" id="IPR041496">
    <property type="entry name" value="YitH/HolE_GNAT"/>
</dbReference>